<keyword evidence="2" id="KW-0175">Coiled coil</keyword>
<dbReference type="PANTHER" id="PTHR14215">
    <property type="entry name" value="PROTEIN OF UNKNOWN FUNCTION DUF729"/>
    <property type="match status" value="1"/>
</dbReference>
<dbReference type="GO" id="GO:0009060">
    <property type="term" value="P:aerobic respiration"/>
    <property type="evidence" value="ECO:0000318"/>
    <property type="project" value="GO_Central"/>
</dbReference>
<organism evidence="4 5">
    <name type="scientific">Nematostella vectensis</name>
    <name type="common">Starlet sea anemone</name>
    <dbReference type="NCBI Taxonomy" id="45351"/>
    <lineage>
        <taxon>Eukaryota</taxon>
        <taxon>Metazoa</taxon>
        <taxon>Cnidaria</taxon>
        <taxon>Anthozoa</taxon>
        <taxon>Hexacorallia</taxon>
        <taxon>Actiniaria</taxon>
        <taxon>Edwardsiidae</taxon>
        <taxon>Nematostella</taxon>
    </lineage>
</organism>
<reference evidence="4 5" key="1">
    <citation type="journal article" date="2007" name="Science">
        <title>Sea anemone genome reveals ancestral eumetazoan gene repertoire and genomic organization.</title>
        <authorList>
            <person name="Putnam N.H."/>
            <person name="Srivastava M."/>
            <person name="Hellsten U."/>
            <person name="Dirks B."/>
            <person name="Chapman J."/>
            <person name="Salamov A."/>
            <person name="Terry A."/>
            <person name="Shapiro H."/>
            <person name="Lindquist E."/>
            <person name="Kapitonov V.V."/>
            <person name="Jurka J."/>
            <person name="Genikhovich G."/>
            <person name="Grigoriev I.V."/>
            <person name="Lucas S.M."/>
            <person name="Steele R.E."/>
            <person name="Finnerty J.R."/>
            <person name="Technau U."/>
            <person name="Martindale M.Q."/>
            <person name="Rokhsar D.S."/>
        </authorList>
    </citation>
    <scope>NUCLEOTIDE SEQUENCE [LARGE SCALE GENOMIC DNA]</scope>
    <source>
        <strain evidence="5">CH2 X CH6</strain>
    </source>
</reference>
<dbReference type="GO" id="GO:0000266">
    <property type="term" value="P:mitochondrial fission"/>
    <property type="evidence" value="ECO:0000318"/>
    <property type="project" value="GO_Central"/>
</dbReference>
<feature type="compositionally biased region" description="Polar residues" evidence="3">
    <location>
        <begin position="368"/>
        <end position="379"/>
    </location>
</feature>
<protein>
    <recommendedName>
        <fullName evidence="6">Mitochondrial fission regulator 2</fullName>
    </recommendedName>
</protein>
<dbReference type="eggNOG" id="ENOG502QSSN">
    <property type="taxonomic scope" value="Eukaryota"/>
</dbReference>
<feature type="coiled-coil region" evidence="2">
    <location>
        <begin position="169"/>
        <end position="196"/>
    </location>
</feature>
<evidence type="ECO:0000256" key="3">
    <source>
        <dbReference type="SAM" id="MobiDB-lite"/>
    </source>
</evidence>
<dbReference type="STRING" id="45351.A7S9G8"/>
<sequence>MEVVVEIIRLILSDYFGWNEEEIAELWRSQHGRNGSIVRRIGSGIEQRPIFFTKRSIVREIGSRLPLRPVKRPHFHQITAPSSQTVPGGTECGDMTMQSFSDAGWIMGPSYYDGEASTCTTPDLTFGDHTMEMDELLSLDEGSDEELEAICTNDNQESTLIKEDKTMDNSVAIQKISALEEELNRLRLQIASLVANPPSTPAPTPAPLSSTPCTPFAPPPPPPPPPPPAPGSTSVKSVVDIIKEKRSRRMTVTGSADLPVNGPNMSDVLKGLGSVKLRSVQRSPGGTPLRTKPLPTEGTDPASIIAQALKKKFAHRRRLSDANSPANSPGADKENSSSFSPSPQKPFGPHLLKPSKARRLSGGKDFSRISQSSPLVVNV</sequence>
<dbReference type="InterPro" id="IPR007972">
    <property type="entry name" value="Mtfr1"/>
</dbReference>
<dbReference type="OrthoDB" id="2133332at2759"/>
<evidence type="ECO:0008006" key="6">
    <source>
        <dbReference type="Google" id="ProtNLM"/>
    </source>
</evidence>
<evidence type="ECO:0000313" key="4">
    <source>
        <dbReference type="EMBL" id="EDO39669.1"/>
    </source>
</evidence>
<dbReference type="OMA" id="EAICTND"/>
<name>A7S9G8_NEMVE</name>
<comment type="similarity">
    <text evidence="1">Belongs to the MTFR1 family.</text>
</comment>
<dbReference type="KEGG" id="nve:5511330"/>
<evidence type="ECO:0000256" key="1">
    <source>
        <dbReference type="ARBA" id="ARBA00005807"/>
    </source>
</evidence>
<feature type="compositionally biased region" description="Low complexity" evidence="3">
    <location>
        <begin position="336"/>
        <end position="349"/>
    </location>
</feature>
<dbReference type="InParanoid" id="A7S9G8"/>
<dbReference type="PANTHER" id="PTHR14215:SF0">
    <property type="entry name" value="WH2 DOMAIN-CONTAINING PROTEIN"/>
    <property type="match status" value="1"/>
</dbReference>
<keyword evidence="5" id="KW-1185">Reference proteome</keyword>
<dbReference type="Proteomes" id="UP000001593">
    <property type="component" value="Unassembled WGS sequence"/>
</dbReference>
<proteinExistence type="inferred from homology"/>
<dbReference type="PhylomeDB" id="A7S9G8"/>
<dbReference type="Pfam" id="PF05308">
    <property type="entry name" value="Mito_fiss_reg"/>
    <property type="match status" value="1"/>
</dbReference>
<feature type="compositionally biased region" description="Pro residues" evidence="3">
    <location>
        <begin position="215"/>
        <end position="230"/>
    </location>
</feature>
<dbReference type="EMBL" id="DS469603">
    <property type="protein sequence ID" value="EDO39669.1"/>
    <property type="molecule type" value="Genomic_DNA"/>
</dbReference>
<gene>
    <name evidence="4" type="ORF">NEMVEDRAFT_v1g237042</name>
</gene>
<evidence type="ECO:0000256" key="2">
    <source>
        <dbReference type="SAM" id="Coils"/>
    </source>
</evidence>
<accession>A7S9G8</accession>
<dbReference type="GO" id="GO:0005739">
    <property type="term" value="C:mitochondrion"/>
    <property type="evidence" value="ECO:0000318"/>
    <property type="project" value="GO_Central"/>
</dbReference>
<feature type="compositionally biased region" description="Basic residues" evidence="3">
    <location>
        <begin position="309"/>
        <end position="318"/>
    </location>
</feature>
<evidence type="ECO:0000313" key="5">
    <source>
        <dbReference type="Proteomes" id="UP000001593"/>
    </source>
</evidence>
<feature type="region of interest" description="Disordered" evidence="3">
    <location>
        <begin position="277"/>
        <end position="379"/>
    </location>
</feature>
<feature type="region of interest" description="Disordered" evidence="3">
    <location>
        <begin position="199"/>
        <end position="265"/>
    </location>
</feature>
<dbReference type="AlphaFoldDB" id="A7S9G8"/>
<dbReference type="HOGENOM" id="CLU_059135_0_0_1"/>